<dbReference type="Proteomes" id="UP001595828">
    <property type="component" value="Unassembled WGS sequence"/>
</dbReference>
<sequence>MEEDPFNLQRFVDAQERAFSGALDEISRGAKRGHWMWFIFPQLRGLGRSEMALHFGIGSLDEARAFLAHPVLGPHLRECVSVLQGLASRTASDVFGEVDAMKLKSSLTLFARADGGPLFEDALSRWFGEEDVRTLDLLGL</sequence>
<name>A0ABV8RJS6_9SPHN</name>
<evidence type="ECO:0000313" key="1">
    <source>
        <dbReference type="EMBL" id="MFC4293535.1"/>
    </source>
</evidence>
<proteinExistence type="predicted"/>
<protein>
    <submittedName>
        <fullName evidence="1">DUF1810 domain-containing protein</fullName>
    </submittedName>
</protein>
<dbReference type="EMBL" id="JBHSDR010000003">
    <property type="protein sequence ID" value="MFC4293535.1"/>
    <property type="molecule type" value="Genomic_DNA"/>
</dbReference>
<dbReference type="InterPro" id="IPR014937">
    <property type="entry name" value="DUF1810"/>
</dbReference>
<gene>
    <name evidence="1" type="ORF">ACFO0A_00525</name>
</gene>
<comment type="caution">
    <text evidence="1">The sequence shown here is derived from an EMBL/GenBank/DDBJ whole genome shotgun (WGS) entry which is preliminary data.</text>
</comment>
<dbReference type="InterPro" id="IPR036287">
    <property type="entry name" value="Rv1873-like_sf"/>
</dbReference>
<dbReference type="Pfam" id="PF08837">
    <property type="entry name" value="DUF1810"/>
    <property type="match status" value="1"/>
</dbReference>
<dbReference type="SUPFAM" id="SSF140736">
    <property type="entry name" value="Rv1873-like"/>
    <property type="match status" value="1"/>
</dbReference>
<dbReference type="PIRSF" id="PIRSF008546">
    <property type="entry name" value="UCP008546"/>
    <property type="match status" value="1"/>
</dbReference>
<reference evidence="2" key="1">
    <citation type="journal article" date="2019" name="Int. J. Syst. Evol. Microbiol.">
        <title>The Global Catalogue of Microorganisms (GCM) 10K type strain sequencing project: providing services to taxonomists for standard genome sequencing and annotation.</title>
        <authorList>
            <consortium name="The Broad Institute Genomics Platform"/>
            <consortium name="The Broad Institute Genome Sequencing Center for Infectious Disease"/>
            <person name="Wu L."/>
            <person name="Ma J."/>
        </authorList>
    </citation>
    <scope>NUCLEOTIDE SEQUENCE [LARGE SCALE GENOMIC DNA]</scope>
    <source>
        <strain evidence="2">CGMCC 1.12989</strain>
    </source>
</reference>
<dbReference type="Gene3D" id="1.25.40.380">
    <property type="entry name" value="Protein of unknown function DUF1810"/>
    <property type="match status" value="1"/>
</dbReference>
<evidence type="ECO:0000313" key="2">
    <source>
        <dbReference type="Proteomes" id="UP001595828"/>
    </source>
</evidence>
<organism evidence="1 2">
    <name type="scientific">Novosphingobium tardum</name>
    <dbReference type="NCBI Taxonomy" id="1538021"/>
    <lineage>
        <taxon>Bacteria</taxon>
        <taxon>Pseudomonadati</taxon>
        <taxon>Pseudomonadota</taxon>
        <taxon>Alphaproteobacteria</taxon>
        <taxon>Sphingomonadales</taxon>
        <taxon>Sphingomonadaceae</taxon>
        <taxon>Novosphingobium</taxon>
    </lineage>
</organism>
<accession>A0ABV8RJS6</accession>
<keyword evidence="2" id="KW-1185">Reference proteome</keyword>